<keyword evidence="10 13" id="KW-0472">Membrane</keyword>
<keyword evidence="15" id="KW-0282">Flagellum</keyword>
<evidence type="ECO:0000256" key="1">
    <source>
        <dbReference type="ARBA" id="ARBA00004651"/>
    </source>
</evidence>
<dbReference type="PANTHER" id="PTHR30531:SF12">
    <property type="entry name" value="FLAGELLAR BIOSYNTHETIC PROTEIN FLHB"/>
    <property type="match status" value="1"/>
</dbReference>
<keyword evidence="8 13" id="KW-0653">Protein transport</keyword>
<dbReference type="KEGG" id="rge:RGE_17100"/>
<keyword evidence="5 13" id="KW-1003">Cell membrane</keyword>
<dbReference type="STRING" id="983917.RGE_17100"/>
<dbReference type="GO" id="GO:0005886">
    <property type="term" value="C:plasma membrane"/>
    <property type="evidence" value="ECO:0007669"/>
    <property type="project" value="UniProtKB-SubCell"/>
</dbReference>
<evidence type="ECO:0000256" key="11">
    <source>
        <dbReference type="ARBA" id="ARBA00023225"/>
    </source>
</evidence>
<evidence type="ECO:0000313" key="16">
    <source>
        <dbReference type="Proteomes" id="UP000007883"/>
    </source>
</evidence>
<feature type="transmembrane region" description="Helical" evidence="13">
    <location>
        <begin position="88"/>
        <end position="109"/>
    </location>
</feature>
<evidence type="ECO:0000313" key="15">
    <source>
        <dbReference type="EMBL" id="BAL95051.1"/>
    </source>
</evidence>
<dbReference type="SUPFAM" id="SSF160544">
    <property type="entry name" value="EscU C-terminal domain-like"/>
    <property type="match status" value="1"/>
</dbReference>
<dbReference type="InterPro" id="IPR029025">
    <property type="entry name" value="T3SS_substrate_exporter_C"/>
</dbReference>
<keyword evidence="9 13" id="KW-1133">Transmembrane helix</keyword>
<keyword evidence="6 13" id="KW-0812">Transmembrane</keyword>
<dbReference type="RefSeq" id="WP_014427915.1">
    <property type="nucleotide sequence ID" value="NC_017075.1"/>
</dbReference>
<organism evidence="15 16">
    <name type="scientific">Rubrivivax gelatinosus (strain NBRC 100245 / IL144)</name>
    <dbReference type="NCBI Taxonomy" id="983917"/>
    <lineage>
        <taxon>Bacteria</taxon>
        <taxon>Pseudomonadati</taxon>
        <taxon>Pseudomonadota</taxon>
        <taxon>Betaproteobacteria</taxon>
        <taxon>Burkholderiales</taxon>
        <taxon>Sphaerotilaceae</taxon>
        <taxon>Rubrivivax</taxon>
    </lineage>
</organism>
<dbReference type="EMBL" id="AP012320">
    <property type="protein sequence ID" value="BAL95051.1"/>
    <property type="molecule type" value="Genomic_DNA"/>
</dbReference>
<dbReference type="NCBIfam" id="TIGR00328">
    <property type="entry name" value="flhB"/>
    <property type="match status" value="1"/>
</dbReference>
<feature type="transmembrane region" description="Helical" evidence="13">
    <location>
        <begin position="148"/>
        <end position="167"/>
    </location>
</feature>
<dbReference type="HOGENOM" id="CLU_041013_1_2_4"/>
<reference evidence="15 16" key="1">
    <citation type="journal article" date="2012" name="J. Bacteriol.">
        <title>Complete genome sequence of phototrophic betaproteobacterium Rubrivivax gelatinosus IL144.</title>
        <authorList>
            <person name="Nagashima S."/>
            <person name="Kamimura A."/>
            <person name="Shimizu T."/>
            <person name="Nakamura-isaki S."/>
            <person name="Aono E."/>
            <person name="Sakamoto K."/>
            <person name="Ichikawa N."/>
            <person name="Nakazawa H."/>
            <person name="Sekine M."/>
            <person name="Yamazaki S."/>
            <person name="Fujita N."/>
            <person name="Shimada K."/>
            <person name="Hanada S."/>
            <person name="Nagashima K.V.P."/>
        </authorList>
    </citation>
    <scope>NUCLEOTIDE SEQUENCE [LARGE SCALE GENOMIC DNA]</scope>
    <source>
        <strain evidence="16">NBRC 100245 / IL144</strain>
    </source>
</reference>
<feature type="region of interest" description="Disordered" evidence="14">
    <location>
        <begin position="1"/>
        <end position="21"/>
    </location>
</feature>
<evidence type="ECO:0000256" key="14">
    <source>
        <dbReference type="SAM" id="MobiDB-lite"/>
    </source>
</evidence>
<comment type="similarity">
    <text evidence="2 13">Belongs to the type III secretion exporter family.</text>
</comment>
<keyword evidence="15" id="KW-0969">Cilium</keyword>
<proteinExistence type="inferred from homology"/>
<feature type="transmembrane region" description="Helical" evidence="13">
    <location>
        <begin position="32"/>
        <end position="50"/>
    </location>
</feature>
<feature type="transmembrane region" description="Helical" evidence="13">
    <location>
        <begin position="187"/>
        <end position="210"/>
    </location>
</feature>
<keyword evidence="15" id="KW-0966">Cell projection</keyword>
<dbReference type="Proteomes" id="UP000007883">
    <property type="component" value="Chromosome"/>
</dbReference>
<comment type="function">
    <text evidence="12 13">Required for formation of the rod structure in the basal body of the flagellar apparatus. Together with FliI and FliH, may constitute the export apparatus of flagellin.</text>
</comment>
<evidence type="ECO:0000256" key="3">
    <source>
        <dbReference type="ARBA" id="ARBA00021622"/>
    </source>
</evidence>
<evidence type="ECO:0000256" key="7">
    <source>
        <dbReference type="ARBA" id="ARBA00022795"/>
    </source>
</evidence>
<dbReference type="FunFam" id="3.40.1690.10:FF:000001">
    <property type="entry name" value="Flagellar biosynthetic protein FlhB"/>
    <property type="match status" value="1"/>
</dbReference>
<dbReference type="GO" id="GO:0009306">
    <property type="term" value="P:protein secretion"/>
    <property type="evidence" value="ECO:0007669"/>
    <property type="project" value="InterPro"/>
</dbReference>
<evidence type="ECO:0000256" key="5">
    <source>
        <dbReference type="ARBA" id="ARBA00022475"/>
    </source>
</evidence>
<dbReference type="PANTHER" id="PTHR30531">
    <property type="entry name" value="FLAGELLAR BIOSYNTHETIC PROTEIN FLHB"/>
    <property type="match status" value="1"/>
</dbReference>
<comment type="subcellular location">
    <subcellularLocation>
        <location evidence="1">Cell membrane</location>
        <topology evidence="1">Multi-pass membrane protein</topology>
    </subcellularLocation>
</comment>
<dbReference type="PRINTS" id="PR00950">
    <property type="entry name" value="TYPE3IMSPROT"/>
</dbReference>
<keyword evidence="11 13" id="KW-1006">Bacterial flagellum protein export</keyword>
<evidence type="ECO:0000256" key="10">
    <source>
        <dbReference type="ARBA" id="ARBA00023136"/>
    </source>
</evidence>
<accession>I0HPW4</accession>
<evidence type="ECO:0000256" key="12">
    <source>
        <dbReference type="ARBA" id="ARBA00025078"/>
    </source>
</evidence>
<dbReference type="PATRIC" id="fig|983917.3.peg.1674"/>
<gene>
    <name evidence="13 15" type="primary">flhB</name>
    <name evidence="15" type="ordered locus">RGE_17100</name>
</gene>
<feature type="compositionally biased region" description="Basic and acidic residues" evidence="14">
    <location>
        <begin position="1"/>
        <end position="10"/>
    </location>
</feature>
<dbReference type="eggNOG" id="COG1377">
    <property type="taxonomic scope" value="Bacteria"/>
</dbReference>
<name>I0HPW4_RUBGI</name>
<dbReference type="Gene3D" id="3.40.1690.10">
    <property type="entry name" value="secretion proteins EscU"/>
    <property type="match status" value="1"/>
</dbReference>
<dbReference type="InterPro" id="IPR006136">
    <property type="entry name" value="FlhB"/>
</dbReference>
<evidence type="ECO:0000256" key="9">
    <source>
        <dbReference type="ARBA" id="ARBA00022989"/>
    </source>
</evidence>
<keyword evidence="16" id="KW-1185">Reference proteome</keyword>
<evidence type="ECO:0000256" key="4">
    <source>
        <dbReference type="ARBA" id="ARBA00022448"/>
    </source>
</evidence>
<evidence type="ECO:0000256" key="8">
    <source>
        <dbReference type="ARBA" id="ARBA00022927"/>
    </source>
</evidence>
<evidence type="ECO:0000256" key="6">
    <source>
        <dbReference type="ARBA" id="ARBA00022692"/>
    </source>
</evidence>
<dbReference type="GO" id="GO:0044780">
    <property type="term" value="P:bacterial-type flagellum assembly"/>
    <property type="evidence" value="ECO:0007669"/>
    <property type="project" value="InterPro"/>
</dbReference>
<keyword evidence="4 13" id="KW-0813">Transport</keyword>
<protein>
    <recommendedName>
        <fullName evidence="3 13">Flagellar biosynthetic protein FlhB</fullName>
    </recommendedName>
</protein>
<evidence type="ECO:0000256" key="2">
    <source>
        <dbReference type="ARBA" id="ARBA00010690"/>
    </source>
</evidence>
<sequence length="385" mass="41587">MADDAQDRRLPASARKLRKARQDGQVARSRDLAHLAAMGTGLALLIAFAPRLTDWMRRLLENGLRFDHKAVDNTGTMLERLASSGIDMLFVVLPLGTSVAVVAAGSAVLSGGWNWTTKPLHPNFSKFNPITGLGHLFKVDQLTNTLKVCLLALLLGAIGAMYFQAQLPEFASLISMPLPTALAETGSLLQGGMVLMLIAMALFALVDVPLQRFMLMRNLRMTFDEAKQEHKDSEGNPLVKGKIKAKMRELARRKMIAAVPSADLVVMNPTHYAVALKYDEATMAAPRVVAKGTDLLAFRIRDAAKAADVPVLEAPPLARALYRHAEVDQEIPAALFGAVAQVLAWVYQLRAALAAGRPLNAPAPAIVVPPGFDPAEGRGTRRAEP</sequence>
<evidence type="ECO:0000256" key="13">
    <source>
        <dbReference type="RuleBase" id="RU364091"/>
    </source>
</evidence>
<keyword evidence="7 13" id="KW-1005">Bacterial flagellum biogenesis</keyword>
<dbReference type="Pfam" id="PF01312">
    <property type="entry name" value="Bac_export_2"/>
    <property type="match status" value="1"/>
</dbReference>
<dbReference type="AlphaFoldDB" id="I0HPW4"/>
<dbReference type="InterPro" id="IPR006135">
    <property type="entry name" value="T3SS_substrate_exporter"/>
</dbReference>